<dbReference type="Gene3D" id="3.80.10.10">
    <property type="entry name" value="Ribonuclease Inhibitor"/>
    <property type="match status" value="1"/>
</dbReference>
<evidence type="ECO:0000256" key="1">
    <source>
        <dbReference type="SAM" id="MobiDB-lite"/>
    </source>
</evidence>
<evidence type="ECO:0000313" key="3">
    <source>
        <dbReference type="Proteomes" id="UP000038009"/>
    </source>
</evidence>
<feature type="compositionally biased region" description="Acidic residues" evidence="1">
    <location>
        <begin position="813"/>
        <end position="824"/>
    </location>
</feature>
<dbReference type="AlphaFoldDB" id="A0A0N0P7D4"/>
<gene>
    <name evidence="2" type="ORF">ABL78_2214</name>
</gene>
<dbReference type="VEuPathDB" id="TriTrypDB:Lsey_0043_0140"/>
<feature type="compositionally biased region" description="Low complexity" evidence="1">
    <location>
        <begin position="918"/>
        <end position="934"/>
    </location>
</feature>
<feature type="region of interest" description="Disordered" evidence="1">
    <location>
        <begin position="750"/>
        <end position="772"/>
    </location>
</feature>
<dbReference type="EMBL" id="LJSK01000043">
    <property type="protein sequence ID" value="KPI88676.1"/>
    <property type="molecule type" value="Genomic_DNA"/>
</dbReference>
<proteinExistence type="predicted"/>
<feature type="region of interest" description="Disordered" evidence="1">
    <location>
        <begin position="798"/>
        <end position="937"/>
    </location>
</feature>
<feature type="compositionally biased region" description="Polar residues" evidence="1">
    <location>
        <begin position="720"/>
        <end position="734"/>
    </location>
</feature>
<name>A0A0N0P7D4_LEPSE</name>
<organism evidence="2 3">
    <name type="scientific">Leptomonas seymouri</name>
    <dbReference type="NCBI Taxonomy" id="5684"/>
    <lineage>
        <taxon>Eukaryota</taxon>
        <taxon>Discoba</taxon>
        <taxon>Euglenozoa</taxon>
        <taxon>Kinetoplastea</taxon>
        <taxon>Metakinetoplastina</taxon>
        <taxon>Trypanosomatida</taxon>
        <taxon>Trypanosomatidae</taxon>
        <taxon>Leishmaniinae</taxon>
        <taxon>Leptomonas</taxon>
    </lineage>
</organism>
<dbReference type="OMA" id="VYARCCE"/>
<keyword evidence="3" id="KW-1185">Reference proteome</keyword>
<comment type="caution">
    <text evidence="2">The sequence shown here is derived from an EMBL/GenBank/DDBJ whole genome shotgun (WGS) entry which is preliminary data.</text>
</comment>
<dbReference type="OrthoDB" id="273039at2759"/>
<feature type="compositionally biased region" description="Low complexity" evidence="1">
    <location>
        <begin position="849"/>
        <end position="862"/>
    </location>
</feature>
<accession>A0A0N0P7D4</accession>
<sequence length="1153" mass="122915">MTALQRAAYSGHPTPGAVLTAAQRALQQECSSLPSVSTTGVAAAAAALNVEGESSDSFVASPPQGESPDAVVASQQQQQPLASAVRLARTSLTDGMRREWNFALQFVHVAGQLLVPCSPQWEYDFIDIDRTAFGLAQRTAAQSSTGAVLMLAALSYADRTAVVQAAPPASAVTSPSTAALHQHSGNSTRTSGGAAAAASVPYDHLLSSPSLAGGSGDVAAAAAGGGGDWWVERSKQVELLYCHPAPGMTIQQFCKHCVKFILRDPHVISVDGDCRLAHLRVGDKLRCPYQLGGRYRSFHMRYILRDRSELQESYVYAIGALVGQRGYLLRAQCTSAEELEGYVHSILLPTYTTVGRAQFGVDVTYHNTSPTTLLADQQEAFGELQYVDHKAAIVLVTPVYPMKIIPDYSPAKTVGVGSIACVTLELNVYERLVDDAVAAEIIGVAKYKVNPVVLCVEVEEVSRMDYPKVMSTEQYSELKAKRVADVFPDARMVGLSTSLYMGNRTGRSRTMTFTYEPLRCVVKALVTSTLVGNFGVTAFYITKLSGGLFDSHLYAFQQLLSGMEFLPQNSFAKKMRVSRYQVQNIRLGEEDLIRAYRCVSGAGSDRAASKGEGGCEPNASATITAETRGGSLRCSSLPPHLAFFTTSDPALVNASRERHLHMLALGDDGRVEGGVEAVVPVEEGGLDVYRAMQNTVGRQGKRADTGRQRAMPSDAAGATRSASGSLLPNSPPTSKVVSMAAGGYVAAAAGMDDSRSGVPGRSSGFEEGEETEDNAAAMLVNAETSSAHSGSRITVESISDLMGSLPDSRDETTSIEEEEEEYEEGGAGYAEHDQESPTLHQDEPEGWDSAADAAAAVGASSSLPSLRRGSQRSPMTSAASRRAEESSKGSSGTASHPTSVRRRRHGGQQASADTPFNASSASVPAAPATPAAPGAEERIAEHDDAAAVVTDATMSGGAAAGTAASAPGVSEEALKQQELYEQLVGKDDSLVQKTLREGEGGKLYGPSLRDVYARCCEIQRCRPNSYLMKKLPTQPELTYSVEELDLSSNYVGHNGFVAVLHLLEHLPRLRVVYFNNMSLDNTDVENLCYVLATNTSVREVHLENNIGISLPSTRHFTALLRVNQQIEVMSLDGTRLSPTLVKSLKAEASRARV</sequence>
<dbReference type="Proteomes" id="UP000038009">
    <property type="component" value="Unassembled WGS sequence"/>
</dbReference>
<feature type="compositionally biased region" description="Basic and acidic residues" evidence="1">
    <location>
        <begin position="830"/>
        <end position="843"/>
    </location>
</feature>
<protein>
    <submittedName>
        <fullName evidence="2">Uncharacterized protein</fullName>
    </submittedName>
</protein>
<feature type="region of interest" description="Disordered" evidence="1">
    <location>
        <begin position="174"/>
        <end position="193"/>
    </location>
</feature>
<dbReference type="SUPFAM" id="SSF52047">
    <property type="entry name" value="RNI-like"/>
    <property type="match status" value="1"/>
</dbReference>
<evidence type="ECO:0000313" key="2">
    <source>
        <dbReference type="EMBL" id="KPI88676.1"/>
    </source>
</evidence>
<reference evidence="2 3" key="1">
    <citation type="journal article" date="2015" name="PLoS Pathog.">
        <title>Leptomonas seymouri: Adaptations to the Dixenous Life Cycle Analyzed by Genome Sequencing, Transcriptome Profiling and Co-infection with Leishmania donovani.</title>
        <authorList>
            <person name="Kraeva N."/>
            <person name="Butenko A."/>
            <person name="Hlavacova J."/>
            <person name="Kostygov A."/>
            <person name="Myskova J."/>
            <person name="Grybchuk D."/>
            <person name="Lestinova T."/>
            <person name="Votypka J."/>
            <person name="Volf P."/>
            <person name="Opperdoes F."/>
            <person name="Flegontov P."/>
            <person name="Lukes J."/>
            <person name="Yurchenko V."/>
        </authorList>
    </citation>
    <scope>NUCLEOTIDE SEQUENCE [LARGE SCALE GENOMIC DNA]</scope>
    <source>
        <strain evidence="2 3">ATCC 30220</strain>
    </source>
</reference>
<dbReference type="InterPro" id="IPR032675">
    <property type="entry name" value="LRR_dom_sf"/>
</dbReference>
<feature type="compositionally biased region" description="Polar residues" evidence="1">
    <location>
        <begin position="908"/>
        <end position="917"/>
    </location>
</feature>
<feature type="region of interest" description="Disordered" evidence="1">
    <location>
        <begin position="697"/>
        <end position="734"/>
    </location>
</feature>